<dbReference type="GO" id="GO:0004852">
    <property type="term" value="F:uroporphyrinogen-III synthase activity"/>
    <property type="evidence" value="ECO:0007669"/>
    <property type="project" value="InterPro"/>
</dbReference>
<dbReference type="EMBL" id="JAATIQ010000435">
    <property type="protein sequence ID" value="KAF4356120.1"/>
    <property type="molecule type" value="Genomic_DNA"/>
</dbReference>
<name>A0A7J6E1Q2_CANSA</name>
<reference evidence="4 5" key="1">
    <citation type="journal article" date="2020" name="bioRxiv">
        <title>Sequence and annotation of 42 cannabis genomes reveals extensive copy number variation in cannabinoid synthesis and pathogen resistance genes.</title>
        <authorList>
            <person name="Mckernan K.J."/>
            <person name="Helbert Y."/>
            <person name="Kane L.T."/>
            <person name="Ebling H."/>
            <person name="Zhang L."/>
            <person name="Liu B."/>
            <person name="Eaton Z."/>
            <person name="Mclaughlin S."/>
            <person name="Kingan S."/>
            <person name="Baybayan P."/>
            <person name="Concepcion G."/>
            <person name="Jordan M."/>
            <person name="Riva A."/>
            <person name="Barbazuk W."/>
            <person name="Harkins T."/>
        </authorList>
    </citation>
    <scope>NUCLEOTIDE SEQUENCE [LARGE SCALE GENOMIC DNA]</scope>
    <source>
        <strain evidence="4 5">cv. Jamaican Lion 4</strain>
        <strain evidence="3">Father</strain>
        <strain evidence="2">Mother</strain>
        <tissue evidence="2">Leaf</tissue>
    </source>
</reference>
<accession>A0A7J6E1Q2</accession>
<dbReference type="Proteomes" id="UP000525078">
    <property type="component" value="Unassembled WGS sequence"/>
</dbReference>
<evidence type="ECO:0000313" key="5">
    <source>
        <dbReference type="Proteomes" id="UP000583929"/>
    </source>
</evidence>
<dbReference type="AlphaFoldDB" id="A0A7J6E1Q2"/>
<dbReference type="PANTHER" id="PTHR38020">
    <property type="entry name" value="UROPORPHYRINOGEN-III SYNTHASE"/>
    <property type="match status" value="1"/>
</dbReference>
<sequence length="315" mass="33650">MESPMGIAILTTMRSMSATCIGPKPKAPITFTTANPTVAFTTPPNYAGRLSHLLALQGFDPLWCPTLLVQYTPNTISALKPYLSPISLDSLSAVAFTSRTGISAFSEAIAALDQPPLSPAGEDFIIAALGKDSELINNEFVAKLCENGGRVKVLVPPIATPRSLVTSLGEGRNRRVLCPVPVVVDLEEPPVVPDFLRDLESAGWFPVRVGAYETRWAGGQCAKVVAERIEKGEMEAIVFTSTAEVEGLLKSLEEFGLDWREVKRKCPTLVAAAHGPVTAAGAKRLGVDIDLIGAKFESFDGVVKALRLRLLGSAH</sequence>
<dbReference type="PANTHER" id="PTHR38020:SF1">
    <property type="entry name" value="UROPORPHYRINOGEN-III SYNTHASE"/>
    <property type="match status" value="1"/>
</dbReference>
<dbReference type="InterPro" id="IPR003754">
    <property type="entry name" value="4pyrrol_synth_uPrphyn_synth"/>
</dbReference>
<evidence type="ECO:0000259" key="1">
    <source>
        <dbReference type="Pfam" id="PF02602"/>
    </source>
</evidence>
<dbReference type="UniPathway" id="UPA00251">
    <property type="reaction ID" value="UER00320"/>
</dbReference>
<dbReference type="Proteomes" id="UP000583929">
    <property type="component" value="Unassembled WGS sequence"/>
</dbReference>
<dbReference type="SUPFAM" id="SSF69618">
    <property type="entry name" value="HemD-like"/>
    <property type="match status" value="1"/>
</dbReference>
<gene>
    <name evidence="2" type="ORF">F8388_003623</name>
    <name evidence="3" type="ORF">G4B88_012585</name>
</gene>
<dbReference type="InterPro" id="IPR036108">
    <property type="entry name" value="4pyrrol_syn_uPrphyn_synt_sf"/>
</dbReference>
<feature type="domain" description="Tetrapyrrole biosynthesis uroporphyrinogen III synthase" evidence="1">
    <location>
        <begin position="50"/>
        <end position="296"/>
    </location>
</feature>
<evidence type="ECO:0000313" key="3">
    <source>
        <dbReference type="EMBL" id="KAF4356120.1"/>
    </source>
</evidence>
<dbReference type="EMBL" id="JAATIP010000317">
    <property type="protein sequence ID" value="KAF4352226.1"/>
    <property type="molecule type" value="Genomic_DNA"/>
</dbReference>
<protein>
    <recommendedName>
        <fullName evidence="1">Tetrapyrrole biosynthesis uroporphyrinogen III synthase domain-containing protein</fullName>
    </recommendedName>
</protein>
<dbReference type="Gene3D" id="3.40.50.10090">
    <property type="match status" value="1"/>
</dbReference>
<keyword evidence="5" id="KW-1185">Reference proteome</keyword>
<proteinExistence type="predicted"/>
<evidence type="ECO:0000313" key="4">
    <source>
        <dbReference type="Proteomes" id="UP000525078"/>
    </source>
</evidence>
<comment type="caution">
    <text evidence="2">The sequence shown here is derived from an EMBL/GenBank/DDBJ whole genome shotgun (WGS) entry which is preliminary data.</text>
</comment>
<dbReference type="Pfam" id="PF02602">
    <property type="entry name" value="HEM4"/>
    <property type="match status" value="1"/>
</dbReference>
<dbReference type="CDD" id="cd06578">
    <property type="entry name" value="HemD"/>
    <property type="match status" value="1"/>
</dbReference>
<organism evidence="2 4">
    <name type="scientific">Cannabis sativa</name>
    <name type="common">Hemp</name>
    <name type="synonym">Marijuana</name>
    <dbReference type="NCBI Taxonomy" id="3483"/>
    <lineage>
        <taxon>Eukaryota</taxon>
        <taxon>Viridiplantae</taxon>
        <taxon>Streptophyta</taxon>
        <taxon>Embryophyta</taxon>
        <taxon>Tracheophyta</taxon>
        <taxon>Spermatophyta</taxon>
        <taxon>Magnoliopsida</taxon>
        <taxon>eudicotyledons</taxon>
        <taxon>Gunneridae</taxon>
        <taxon>Pentapetalae</taxon>
        <taxon>rosids</taxon>
        <taxon>fabids</taxon>
        <taxon>Rosales</taxon>
        <taxon>Cannabaceae</taxon>
        <taxon>Cannabis</taxon>
    </lineage>
</organism>
<dbReference type="GO" id="GO:0006782">
    <property type="term" value="P:protoporphyrinogen IX biosynthetic process"/>
    <property type="evidence" value="ECO:0007669"/>
    <property type="project" value="UniProtKB-UniPathway"/>
</dbReference>
<evidence type="ECO:0000313" key="2">
    <source>
        <dbReference type="EMBL" id="KAF4352226.1"/>
    </source>
</evidence>